<keyword evidence="1" id="KW-0677">Repeat</keyword>
<name>A0AAC9XPH0_9GAMM</name>
<dbReference type="KEGG" id="smav:CFF01_15260"/>
<dbReference type="InterPro" id="IPR011990">
    <property type="entry name" value="TPR-like_helical_dom_sf"/>
</dbReference>
<protein>
    <recommendedName>
        <fullName evidence="6">Tetratricopeptide repeat protein</fullName>
    </recommendedName>
</protein>
<organism evidence="4 5">
    <name type="scientific">Shewanella marisflavi</name>
    <dbReference type="NCBI Taxonomy" id="260364"/>
    <lineage>
        <taxon>Bacteria</taxon>
        <taxon>Pseudomonadati</taxon>
        <taxon>Pseudomonadota</taxon>
        <taxon>Gammaproteobacteria</taxon>
        <taxon>Alteromonadales</taxon>
        <taxon>Shewanellaceae</taxon>
        <taxon>Shewanella</taxon>
    </lineage>
</organism>
<evidence type="ECO:0000256" key="1">
    <source>
        <dbReference type="ARBA" id="ARBA00022737"/>
    </source>
</evidence>
<dbReference type="PANTHER" id="PTHR45586">
    <property type="entry name" value="TPR REPEAT-CONTAINING PROTEIN PA4667"/>
    <property type="match status" value="1"/>
</dbReference>
<dbReference type="PROSITE" id="PS51257">
    <property type="entry name" value="PROKAR_LIPOPROTEIN"/>
    <property type="match status" value="1"/>
</dbReference>
<dbReference type="SUPFAM" id="SSF81901">
    <property type="entry name" value="HCP-like"/>
    <property type="match status" value="1"/>
</dbReference>
<reference evidence="4 5" key="1">
    <citation type="submission" date="2017-06" db="EMBL/GenBank/DDBJ databases">
        <title>Complete genome sequence of Shewanella marisflavi EP1 associated with anaerobic 2,4-dinitrotoluene reduction and salt tolerance.</title>
        <authorList>
            <person name="Huang J."/>
        </authorList>
    </citation>
    <scope>NUCLEOTIDE SEQUENCE [LARGE SCALE GENOMIC DNA]</scope>
    <source>
        <strain evidence="4 5">EP1</strain>
    </source>
</reference>
<evidence type="ECO:0000256" key="3">
    <source>
        <dbReference type="SAM" id="SignalP"/>
    </source>
</evidence>
<evidence type="ECO:0008006" key="6">
    <source>
        <dbReference type="Google" id="ProtNLM"/>
    </source>
</evidence>
<dbReference type="Proteomes" id="UP000198233">
    <property type="component" value="Chromosome"/>
</dbReference>
<accession>A0AAC9XPH0</accession>
<dbReference type="PANTHER" id="PTHR45586:SF1">
    <property type="entry name" value="LIPOPOLYSACCHARIDE ASSEMBLY PROTEIN B"/>
    <property type="match status" value="1"/>
</dbReference>
<dbReference type="Pfam" id="PF13181">
    <property type="entry name" value="TPR_8"/>
    <property type="match status" value="1"/>
</dbReference>
<proteinExistence type="predicted"/>
<dbReference type="AlphaFoldDB" id="A0AAC9XPH0"/>
<dbReference type="InterPro" id="IPR051012">
    <property type="entry name" value="CellSynth/LPSAsmb/PSIAsmb"/>
</dbReference>
<sequence>MRRLIECQCAMLLLLFIVSGCASGPGKETIANIEQYFVDNEFAEVSVEVTPDELFALPPQVEVDLRQEYKRSRMARDYIAANLWLANYINADNGGFKYQDNLTKTPMDTFNARAGNCLSLVLLSASLADALGVDVEFQEVDVPPVWDKAGDFYLVNGHINLRLIPRESSETFLADKNALQIDFLPERSMRGYAKRRIDRTTVMAMFYNNVAAESLVEGKYDLSYAYLKQSLQLKADFIPALNTLAILYRYKGLDEKAEVLYKLALSQNSEDMNALFNYGVLLASQNRLEEWAEVHKTLELVRIRNPYYYYDMAQQAYSDHEYQTALTWYKRAVEKADYRHEFYFGLSRAYWAMGDERRAKLNMQKALSLSVDEYNQKRYQAKLQAMQSHHGMH</sequence>
<feature type="chain" id="PRO_5042262726" description="Tetratricopeptide repeat protein" evidence="3">
    <location>
        <begin position="23"/>
        <end position="393"/>
    </location>
</feature>
<dbReference type="SMART" id="SM00028">
    <property type="entry name" value="TPR"/>
    <property type="match status" value="4"/>
</dbReference>
<gene>
    <name evidence="4" type="ORF">CFF01_15260</name>
</gene>
<evidence type="ECO:0000256" key="2">
    <source>
        <dbReference type="ARBA" id="ARBA00022803"/>
    </source>
</evidence>
<evidence type="ECO:0000313" key="5">
    <source>
        <dbReference type="Proteomes" id="UP000198233"/>
    </source>
</evidence>
<keyword evidence="2" id="KW-0802">TPR repeat</keyword>
<feature type="signal peptide" evidence="3">
    <location>
        <begin position="1"/>
        <end position="22"/>
    </location>
</feature>
<evidence type="ECO:0000313" key="4">
    <source>
        <dbReference type="EMBL" id="ASJ97837.1"/>
    </source>
</evidence>
<dbReference type="Gene3D" id="1.25.40.10">
    <property type="entry name" value="Tetratricopeptide repeat domain"/>
    <property type="match status" value="2"/>
</dbReference>
<dbReference type="EMBL" id="CP022272">
    <property type="protein sequence ID" value="ASJ97837.1"/>
    <property type="molecule type" value="Genomic_DNA"/>
</dbReference>
<dbReference type="InterPro" id="IPR019734">
    <property type="entry name" value="TPR_rpt"/>
</dbReference>
<keyword evidence="3" id="KW-0732">Signal</keyword>